<dbReference type="Gene3D" id="2.40.50.100">
    <property type="match status" value="2"/>
</dbReference>
<keyword evidence="4" id="KW-0812">Transmembrane</keyword>
<accession>A0A1G2V3K8</accession>
<dbReference type="Gene3D" id="2.40.420.20">
    <property type="match status" value="1"/>
</dbReference>
<dbReference type="PANTHER" id="PTHR32347">
    <property type="entry name" value="EFFLUX SYSTEM COMPONENT YKNX-RELATED"/>
    <property type="match status" value="1"/>
</dbReference>
<dbReference type="Gene3D" id="2.40.30.170">
    <property type="match status" value="1"/>
</dbReference>
<comment type="subcellular location">
    <subcellularLocation>
        <location evidence="1">Cell envelope</location>
    </subcellularLocation>
</comment>
<feature type="domain" description="CusB-like beta-barrel" evidence="5">
    <location>
        <begin position="356"/>
        <end position="432"/>
    </location>
</feature>
<keyword evidence="3" id="KW-0175">Coiled coil</keyword>
<protein>
    <recommendedName>
        <fullName evidence="5">CusB-like beta-barrel domain-containing protein</fullName>
    </recommendedName>
</protein>
<dbReference type="InterPro" id="IPR058792">
    <property type="entry name" value="Beta-barrel_RND_2"/>
</dbReference>
<proteinExistence type="inferred from homology"/>
<evidence type="ECO:0000259" key="5">
    <source>
        <dbReference type="Pfam" id="PF25954"/>
    </source>
</evidence>
<keyword evidence="4" id="KW-1133">Transmembrane helix</keyword>
<evidence type="ECO:0000313" key="6">
    <source>
        <dbReference type="EMBL" id="OHB16170.1"/>
    </source>
</evidence>
<dbReference type="InterPro" id="IPR050465">
    <property type="entry name" value="UPF0194_transport"/>
</dbReference>
<dbReference type="GO" id="GO:0030313">
    <property type="term" value="C:cell envelope"/>
    <property type="evidence" value="ECO:0007669"/>
    <property type="project" value="UniProtKB-SubCell"/>
</dbReference>
<dbReference type="Pfam" id="PF25954">
    <property type="entry name" value="Beta-barrel_RND_2"/>
    <property type="match status" value="1"/>
</dbReference>
<sequence>MLNIFKSKKFVIYGILVIIVIVVAVFGFKNGNGKQTAIVMRADIIQEVVSTGKVKPNQSVDLGFDKSGRVESVSAEVGDSVVKGQVIASLESGEIGADIAKARASLNEEIIKLREIRNTAPISYDDAYKNLEVAMKEGYSSADNAVRNRADQFFVNSSSNPQFEVSFSDGNYVHYFNVPSDLIIVINDDRKKAEDILNNWEKKLATLDSSKVTSEVNLFLNDLNTVSRFLDKVASAVNTFAPAEYAYQTTVSTYKTTIASARTEVSGSISSIVVAKDKLNSAPTLTNEGQFESVLTQEAKVSQARANLASFEAMAGKSTVRAPFDGTVTVQDAKVGETVSAGAPLVSVNSNSAMYIEANISEINIGKISINNNVAVSFDAFPNEVFQGFVSNIEPGDFIIDGVVNYKVRVELTNFDPKIKNGLTTNLKIETAKKEGVLTVPLYAVSKEGERNYINKMVGNNVQKIEITLGLTGSNGTAEVINGLNEGDLVGFE</sequence>
<dbReference type="AlphaFoldDB" id="A0A1G2V3K8"/>
<reference evidence="6 7" key="1">
    <citation type="journal article" date="2016" name="Nat. Commun.">
        <title>Thousands of microbial genomes shed light on interconnected biogeochemical processes in an aquifer system.</title>
        <authorList>
            <person name="Anantharaman K."/>
            <person name="Brown C.T."/>
            <person name="Hug L.A."/>
            <person name="Sharon I."/>
            <person name="Castelle C.J."/>
            <person name="Probst A.J."/>
            <person name="Thomas B.C."/>
            <person name="Singh A."/>
            <person name="Wilkins M.J."/>
            <person name="Karaoz U."/>
            <person name="Brodie E.L."/>
            <person name="Williams K.H."/>
            <person name="Hubbard S.S."/>
            <person name="Banfield J.F."/>
        </authorList>
    </citation>
    <scope>NUCLEOTIDE SEQUENCE [LARGE SCALE GENOMIC DNA]</scope>
</reference>
<comment type="similarity">
    <text evidence="2">Belongs to the membrane fusion protein (MFP) (TC 8.A.1) family.</text>
</comment>
<dbReference type="SUPFAM" id="SSF111369">
    <property type="entry name" value="HlyD-like secretion proteins"/>
    <property type="match status" value="1"/>
</dbReference>
<evidence type="ECO:0000256" key="4">
    <source>
        <dbReference type="SAM" id="Phobius"/>
    </source>
</evidence>
<gene>
    <name evidence="6" type="ORF">A2431_02040</name>
</gene>
<feature type="transmembrane region" description="Helical" evidence="4">
    <location>
        <begin position="10"/>
        <end position="28"/>
    </location>
</feature>
<evidence type="ECO:0000256" key="1">
    <source>
        <dbReference type="ARBA" id="ARBA00004196"/>
    </source>
</evidence>
<dbReference type="GO" id="GO:0022857">
    <property type="term" value="F:transmembrane transporter activity"/>
    <property type="evidence" value="ECO:0007669"/>
    <property type="project" value="InterPro"/>
</dbReference>
<dbReference type="Proteomes" id="UP000177697">
    <property type="component" value="Unassembled WGS sequence"/>
</dbReference>
<organism evidence="6 7">
    <name type="scientific">Candidatus Zambryskibacteria bacterium RIFOXYC1_FULL_39_10</name>
    <dbReference type="NCBI Taxonomy" id="1802779"/>
    <lineage>
        <taxon>Bacteria</taxon>
        <taxon>Candidatus Zambryskiibacteriota</taxon>
    </lineage>
</organism>
<dbReference type="GO" id="GO:0016020">
    <property type="term" value="C:membrane"/>
    <property type="evidence" value="ECO:0007669"/>
    <property type="project" value="InterPro"/>
</dbReference>
<dbReference type="NCBIfam" id="TIGR01730">
    <property type="entry name" value="RND_mfp"/>
    <property type="match status" value="1"/>
</dbReference>
<evidence type="ECO:0000256" key="3">
    <source>
        <dbReference type="ARBA" id="ARBA00023054"/>
    </source>
</evidence>
<evidence type="ECO:0000313" key="7">
    <source>
        <dbReference type="Proteomes" id="UP000177697"/>
    </source>
</evidence>
<evidence type="ECO:0000256" key="2">
    <source>
        <dbReference type="ARBA" id="ARBA00009477"/>
    </source>
</evidence>
<comment type="caution">
    <text evidence="6">The sequence shown here is derived from an EMBL/GenBank/DDBJ whole genome shotgun (WGS) entry which is preliminary data.</text>
</comment>
<dbReference type="EMBL" id="MHWW01000003">
    <property type="protein sequence ID" value="OHB16170.1"/>
    <property type="molecule type" value="Genomic_DNA"/>
</dbReference>
<dbReference type="InterPro" id="IPR006143">
    <property type="entry name" value="RND_pump_MFP"/>
</dbReference>
<keyword evidence="4" id="KW-0472">Membrane</keyword>
<dbReference type="PANTHER" id="PTHR32347:SF23">
    <property type="entry name" value="BLL5650 PROTEIN"/>
    <property type="match status" value="1"/>
</dbReference>
<name>A0A1G2V3K8_9BACT</name>